<evidence type="ECO:0000256" key="1">
    <source>
        <dbReference type="SAM" id="MobiDB-lite"/>
    </source>
</evidence>
<name>A0A9P9A7L0_9PEZI</name>
<dbReference type="EMBL" id="JAGSXJ010000023">
    <property type="protein sequence ID" value="KAH6676898.1"/>
    <property type="molecule type" value="Genomic_DNA"/>
</dbReference>
<accession>A0A9P9A7L0</accession>
<dbReference type="Proteomes" id="UP000770015">
    <property type="component" value="Unassembled WGS sequence"/>
</dbReference>
<reference evidence="2" key="1">
    <citation type="journal article" date="2021" name="Nat. Commun.">
        <title>Genetic determinants of endophytism in the Arabidopsis root mycobiome.</title>
        <authorList>
            <person name="Mesny F."/>
            <person name="Miyauchi S."/>
            <person name="Thiergart T."/>
            <person name="Pickel B."/>
            <person name="Atanasova L."/>
            <person name="Karlsson M."/>
            <person name="Huettel B."/>
            <person name="Barry K.W."/>
            <person name="Haridas S."/>
            <person name="Chen C."/>
            <person name="Bauer D."/>
            <person name="Andreopoulos W."/>
            <person name="Pangilinan J."/>
            <person name="LaButti K."/>
            <person name="Riley R."/>
            <person name="Lipzen A."/>
            <person name="Clum A."/>
            <person name="Drula E."/>
            <person name="Henrissat B."/>
            <person name="Kohler A."/>
            <person name="Grigoriev I.V."/>
            <person name="Martin F.M."/>
            <person name="Hacquard S."/>
        </authorList>
    </citation>
    <scope>NUCLEOTIDE SEQUENCE</scope>
    <source>
        <strain evidence="2">MPI-SDFR-AT-0117</strain>
    </source>
</reference>
<feature type="region of interest" description="Disordered" evidence="1">
    <location>
        <begin position="100"/>
        <end position="131"/>
    </location>
</feature>
<evidence type="ECO:0000313" key="2">
    <source>
        <dbReference type="EMBL" id="KAH6676898.1"/>
    </source>
</evidence>
<dbReference type="AlphaFoldDB" id="A0A9P9A7L0"/>
<comment type="caution">
    <text evidence="2">The sequence shown here is derived from an EMBL/GenBank/DDBJ whole genome shotgun (WGS) entry which is preliminary data.</text>
</comment>
<gene>
    <name evidence="2" type="ORF">F5X68DRAFT_37465</name>
</gene>
<feature type="compositionally biased region" description="Pro residues" evidence="1">
    <location>
        <begin position="116"/>
        <end position="126"/>
    </location>
</feature>
<organism evidence="2 3">
    <name type="scientific">Plectosphaerella plurivora</name>
    <dbReference type="NCBI Taxonomy" id="936078"/>
    <lineage>
        <taxon>Eukaryota</taxon>
        <taxon>Fungi</taxon>
        <taxon>Dikarya</taxon>
        <taxon>Ascomycota</taxon>
        <taxon>Pezizomycotina</taxon>
        <taxon>Sordariomycetes</taxon>
        <taxon>Hypocreomycetidae</taxon>
        <taxon>Glomerellales</taxon>
        <taxon>Plectosphaerellaceae</taxon>
        <taxon>Plectosphaerella</taxon>
    </lineage>
</organism>
<protein>
    <submittedName>
        <fullName evidence="2">Uncharacterized protein</fullName>
    </submittedName>
</protein>
<evidence type="ECO:0000313" key="3">
    <source>
        <dbReference type="Proteomes" id="UP000770015"/>
    </source>
</evidence>
<sequence length="201" mass="22266">MARVVCQPHNSKVWAETRLTFVHATPGRHLSLTNDISNLTCRPAWNRGSNYPFSMAESDPWETSTTIRSKYFEGHGFFGPPVNRNHIPILRLLAGTQAITSPPFGREPRLPGSDEVPPPPPPPPNCQDPSRRGISIQLHRQLRRILREHGSTALNARVVRPILSLPLSPTGATSHSTLQTFPLEVHTTHHHSASPNDNDTG</sequence>
<keyword evidence="3" id="KW-1185">Reference proteome</keyword>
<proteinExistence type="predicted"/>